<gene>
    <name evidence="6" type="ORF">TrVE_jg10806</name>
</gene>
<dbReference type="InterPro" id="IPR036020">
    <property type="entry name" value="WW_dom_sf"/>
</dbReference>
<feature type="domain" description="WW" evidence="5">
    <location>
        <begin position="2098"/>
        <end position="2130"/>
    </location>
</feature>
<keyword evidence="4" id="KW-0732">Signal</keyword>
<accession>A0A9W7BPJ6</accession>
<feature type="compositionally biased region" description="Gly residues" evidence="2">
    <location>
        <begin position="1658"/>
        <end position="1677"/>
    </location>
</feature>
<dbReference type="Pfam" id="PF00397">
    <property type="entry name" value="WW"/>
    <property type="match status" value="1"/>
</dbReference>
<dbReference type="InterPro" id="IPR009030">
    <property type="entry name" value="Growth_fac_rcpt_cys_sf"/>
</dbReference>
<dbReference type="EMBL" id="BRXX01000118">
    <property type="protein sequence ID" value="GMH91710.1"/>
    <property type="molecule type" value="Genomic_DNA"/>
</dbReference>
<evidence type="ECO:0000259" key="5">
    <source>
        <dbReference type="PROSITE" id="PS50020"/>
    </source>
</evidence>
<keyword evidence="3" id="KW-0472">Membrane</keyword>
<organism evidence="6 7">
    <name type="scientific">Triparma verrucosa</name>
    <dbReference type="NCBI Taxonomy" id="1606542"/>
    <lineage>
        <taxon>Eukaryota</taxon>
        <taxon>Sar</taxon>
        <taxon>Stramenopiles</taxon>
        <taxon>Ochrophyta</taxon>
        <taxon>Bolidophyceae</taxon>
        <taxon>Parmales</taxon>
        <taxon>Triparmaceae</taxon>
        <taxon>Triparma</taxon>
    </lineage>
</organism>
<feature type="chain" id="PRO_5040888558" description="WW domain-containing protein" evidence="4">
    <location>
        <begin position="18"/>
        <end position="2130"/>
    </location>
</feature>
<proteinExistence type="predicted"/>
<feature type="region of interest" description="Disordered" evidence="2">
    <location>
        <begin position="1822"/>
        <end position="1846"/>
    </location>
</feature>
<dbReference type="PROSITE" id="PS01159">
    <property type="entry name" value="WW_DOMAIN_1"/>
    <property type="match status" value="1"/>
</dbReference>
<reference evidence="7" key="1">
    <citation type="journal article" date="2023" name="Commun. Biol.">
        <title>Genome analysis of Parmales, the sister group of diatoms, reveals the evolutionary specialization of diatoms from phago-mixotrophs to photoautotrophs.</title>
        <authorList>
            <person name="Ban H."/>
            <person name="Sato S."/>
            <person name="Yoshikawa S."/>
            <person name="Yamada K."/>
            <person name="Nakamura Y."/>
            <person name="Ichinomiya M."/>
            <person name="Sato N."/>
            <person name="Blanc-Mathieu R."/>
            <person name="Endo H."/>
            <person name="Kuwata A."/>
            <person name="Ogata H."/>
        </authorList>
    </citation>
    <scope>NUCLEOTIDE SEQUENCE [LARGE SCALE GENOMIC DNA]</scope>
    <source>
        <strain evidence="7">NIES 3699</strain>
    </source>
</reference>
<evidence type="ECO:0000256" key="3">
    <source>
        <dbReference type="SAM" id="Phobius"/>
    </source>
</evidence>
<keyword evidence="3" id="KW-0812">Transmembrane</keyword>
<evidence type="ECO:0000256" key="4">
    <source>
        <dbReference type="SAM" id="SignalP"/>
    </source>
</evidence>
<dbReference type="CDD" id="cd00201">
    <property type="entry name" value="WW"/>
    <property type="match status" value="1"/>
</dbReference>
<evidence type="ECO:0000256" key="2">
    <source>
        <dbReference type="SAM" id="MobiDB-lite"/>
    </source>
</evidence>
<evidence type="ECO:0000256" key="1">
    <source>
        <dbReference type="SAM" id="Coils"/>
    </source>
</evidence>
<dbReference type="CDD" id="cd00185">
    <property type="entry name" value="TNFRSF"/>
    <property type="match status" value="1"/>
</dbReference>
<feature type="compositionally biased region" description="Basic residues" evidence="2">
    <location>
        <begin position="1826"/>
        <end position="1838"/>
    </location>
</feature>
<dbReference type="SUPFAM" id="SSF57184">
    <property type="entry name" value="Growth factor receptor domain"/>
    <property type="match status" value="3"/>
</dbReference>
<feature type="signal peptide" evidence="4">
    <location>
        <begin position="1"/>
        <end position="17"/>
    </location>
</feature>
<dbReference type="PROSITE" id="PS50020">
    <property type="entry name" value="WW_DOMAIN_2"/>
    <property type="match status" value="1"/>
</dbReference>
<evidence type="ECO:0000313" key="6">
    <source>
        <dbReference type="EMBL" id="GMH91710.1"/>
    </source>
</evidence>
<protein>
    <recommendedName>
        <fullName evidence="5">WW domain-containing protein</fullName>
    </recommendedName>
</protein>
<dbReference type="InterPro" id="IPR001202">
    <property type="entry name" value="WW_dom"/>
</dbReference>
<feature type="coiled-coil region" evidence="1">
    <location>
        <begin position="1195"/>
        <end position="1229"/>
    </location>
</feature>
<dbReference type="SUPFAM" id="SSF51045">
    <property type="entry name" value="WW domain"/>
    <property type="match status" value="1"/>
</dbReference>
<dbReference type="InterPro" id="IPR011641">
    <property type="entry name" value="Tyr-kin_ephrin_A/B_rcpt-like"/>
</dbReference>
<dbReference type="Pfam" id="PF07699">
    <property type="entry name" value="Ephrin_rec_like"/>
    <property type="match status" value="3"/>
</dbReference>
<feature type="region of interest" description="Disordered" evidence="2">
    <location>
        <begin position="2033"/>
        <end position="2075"/>
    </location>
</feature>
<dbReference type="Gene3D" id="2.10.50.10">
    <property type="entry name" value="Tumor Necrosis Factor Receptor, subunit A, domain 2"/>
    <property type="match status" value="5"/>
</dbReference>
<sequence>MFRALILLFTLAALATAQNLRVPDEAAFLEQFASGLPNPEAPHDPTKFVNHDLLLGAVRNGAKLGYVSYDVDLHDDFQYVLEMEVDVHDNVKILDDHHSELHSFVHPDGSQMVFNDLPSGWKVGDHIIGSHDGRWNEIVDFDHPLGYGVTLSRKIEKMQKDRSSGKTTVVTSMANPQQAVTRSGMKLNLNFTEPIRDLEKFSRRLDEDQDLKKWCEEACEERIFYQKAADPDLPQEMEVDICYKCFDVTKAHLEFVKFNYNVATQEPLYPEFKIGNGEGIVCRDCYAYLGTRIEFELEYTSLYLKRFKLMYGGNIGFNYNITIDDPTFPPFWESNYEKFPEEEGPGALKITPNTMIPIGPPKPMPPPAPPLPCNDMSPIYTPTGALNALGLRFVDTCTIWLEFEGDFGIQLMGLGSAKGHTAYSFGLGGDLALGVEYTKFGPMENGKWRFATWEGHYSPPKTADYSNFKTNGISVEMTFLPLIRMGVSGGTFPFNMLHLTSELEFAPYVGYEAHPGQDTGTFSITVINDDSTKDGSEANPYLGGDKLKIRIDYSDYEREDAVFLAIRNDCWERSADHEPVEFLPLMSQRATFSGSGSIEMEWTVAYNDLFSTKQLETGGFMCGLFPQTAADDEYGGILCTDWLTKCEKHEWRIYPKLATQPFMDIAPSNHFALFVNDLDDHRGIGIIAPKDKDEGKGGEEFTFKWDHEGFTQYAGNTEISGAVPLESVDIKLYYLSECLVPGTFIGCNENWVSVTEPNVGTPNDGEETFILEECTSNGHKLSDAGGLAGASVFAVVQGIENTNVISRMDGEFYVKEADKCGDDELQDISFSFGESFLKTTNGLGSDNLQIGVHMVQTWWKEETERFTNEHDFGVVEDGQGGFVNKGIFHWNDTLPFKGECPRTCMKIEITQGGAMGGNCVIWGGSVDMFKKTMRQGQWETLLIDIDNCDFIAGMDQETPAAGEADSETNKYPVKVMPSYVQVMWEDGITCPPGEALDDNWFLMEKFFEKDSCKVCPPNEYSETKSEFCEKCPDGTVADSLVAAGHDSLEDCKACSKGKFYHREIDVSVSFEGAEVWTPYYCEVCPIDTYSEQLGATECTTCPYGKAIRNQPTAAGHFSSKQCVKLCDNSHFFVEAGLYCLKKKWGMCTGGFGYSAESWCERCSKCDTSTCEAECAGARRLDSVDLAFTLEEDEAFNALIAEAEQAAREKEDFEAAIEAKKAAAQRLNSLPPAPQAPAISPPKAPFKVPEDQRVYLNKPASMLERHASSVEKGDVEVDEERALTSTESTCDEYYWGIGMKGGITRFKIVNPGGGLHKNMFEIDLYSDEDGQLDFALLGPFLTDKHFYNYCDAMEAPTWDTGITCDKGSYSDAGNGLGPCTVCGKNSYSDSTGENSCTSCPDGKYIEDDKQVDITFHDSADDCVDMSCPPGRYLSTSAQGGNAFDLSSCLLCGVGTYKPGAGAEACTSCEAGKYQNQQGSIACTDCTMGSYNANPGSGSCDKCGAGKWSNEIESVSADACVNCEAGLYSDATGATDISTCTQCPAGTKSDVVGATSVSTCTQCTAGYFARRTGSTACDACPMGSYSGAVGATSCESCGYGKYSETEISTSDSDCLQCPAGKYAGSLGSTSCSTCTEPMTVNEEKSECLEDTDFDESDIDNGGGGNNDGGGAGGGDGGDGQQQQTPSPTAAPMNPPHDKIGHECAATCPEVFFEDCDASFLKNECSEDCDAQLLYVYKAFFEQLCPENFQPPPIGFINIDSGFLIDDLSKADIEDENDELFLISVLQHGIAKQIAGVEFYDILISKIAHKFIDWAENADAGMYDIGGNGRRKSRSRSRSRSRRLDGDGEADANSVHIEFTINAPAANVADARSEDIPDIQSTSGQSQAQELSRAVWLDLEEDLETKNIVTEGLAVIDPHDQATTKLAQSLKSGASVNKNTLESPTLEVVVVGAPEPESDEDTDDSLFGKTGEFALIGIAAAGLVIIVIGAVIIKRNHDFNKMARAHHKKPVPRKVRAPTTQSVELLSVNAGAGGVGTTGGIRDKDNDNERLTFGRTNSTNYEGNGGRESRSSSSSSFASMAQTMKKQISFAVAPPKIPPPPEVADPWDAVYDKVQQKYYFYNHDNGATQWDLP</sequence>
<comment type="caution">
    <text evidence="6">The sequence shown here is derived from an EMBL/GenBank/DDBJ whole genome shotgun (WGS) entry which is preliminary data.</text>
</comment>
<dbReference type="SMART" id="SM01411">
    <property type="entry name" value="Ephrin_rec_like"/>
    <property type="match status" value="7"/>
</dbReference>
<feature type="region of interest" description="Disordered" evidence="2">
    <location>
        <begin position="1643"/>
        <end position="1695"/>
    </location>
</feature>
<keyword evidence="1" id="KW-0175">Coiled coil</keyword>
<evidence type="ECO:0000313" key="7">
    <source>
        <dbReference type="Proteomes" id="UP001165160"/>
    </source>
</evidence>
<feature type="compositionally biased region" description="Acidic residues" evidence="2">
    <location>
        <begin position="1646"/>
        <end position="1656"/>
    </location>
</feature>
<feature type="transmembrane region" description="Helical" evidence="3">
    <location>
        <begin position="1970"/>
        <end position="1990"/>
    </location>
</feature>
<feature type="compositionally biased region" description="Basic and acidic residues" evidence="2">
    <location>
        <begin position="2038"/>
        <end position="2049"/>
    </location>
</feature>
<dbReference type="PANTHER" id="PTHR46967:SF2">
    <property type="entry name" value="SUSHI, VON WILLEBRAND FACTOR TYPE A, EGF AND PENTRAXIN DOMAIN-CONTAINING PROTEIN 1-LIKE"/>
    <property type="match status" value="1"/>
</dbReference>
<keyword evidence="7" id="KW-1185">Reference proteome</keyword>
<name>A0A9W7BPJ6_9STRA</name>
<keyword evidence="3" id="KW-1133">Transmembrane helix</keyword>
<dbReference type="PANTHER" id="PTHR46967">
    <property type="entry name" value="INSULIN-LIKE GROWTH FACTOR BINDING PROTEIN,N-TERMINAL"/>
    <property type="match status" value="1"/>
</dbReference>
<dbReference type="Proteomes" id="UP001165160">
    <property type="component" value="Unassembled WGS sequence"/>
</dbReference>